<reference evidence="5" key="1">
    <citation type="submission" date="2022-05" db="EMBL/GenBank/DDBJ databases">
        <title>Sphingomonas sp. strain RP10 Genome sequencing and assembly.</title>
        <authorList>
            <person name="Kim I."/>
        </authorList>
    </citation>
    <scope>NUCLEOTIDE SEQUENCE</scope>
    <source>
        <strain evidence="5">RP10</strain>
    </source>
</reference>
<proteinExistence type="inferred from homology"/>
<sequence length="644" mass="70608">MTTPSLSRRAWLTGAALTVGGAAAGALPTPPRPGPGTGPRPNILWLVSEDNNPYVGAYGDTLAHTPTIDALARKGVLYRNAYSTGPVCAISRFAILTGMYAETCGPAQHMRARAHLPAELKTYPEYLREAGYYCTNNAKTDYNCDVDPKRIWNESSPRAQWYNRPEGTPFMAVYNHGTTHESQLFWTTPGRVTPDMVRVPRYLPDSPAVRGDIASYYNLMEKMDGQLAERLRQIEERGAADDTIVFYYSDNGGVLPRSKHYSCDEGYRTCLVIYVPPKWRHLAPAAPGSVIDTPVSFIDLAPTLLSLVGQATPDHMQGRALMGAHAGRAEAYAFGGRDRMDEHYDFCRTVTDGRYRLIRNYLRDRPGAVHDAFAWQMKSYQDWERRHLDGTLDADRDRFFGLRPFEQFYDLHTDPDGVRDVIDDRRHAARVATMRRALDAHMLRVNDNGFIPEGAAAEGYYPSRDSQAYPLARVMTLAALAAQRVPHNVPALRTALGDANEIVRYWGAIGLRFLGKEAIAALPAIRQVMVADPSPHVRIAAAGCTAAMGEGEAAAHRLATFVVADANAKPVRLQALDTLTYLGPAAAAALPQIRAAATEADSDIKVSARYLAARIDGSYTPASPIFAAQPIGEGNKAILPPPAL</sequence>
<dbReference type="EMBL" id="JAMLDY010000001">
    <property type="protein sequence ID" value="MCP3733529.1"/>
    <property type="molecule type" value="Genomic_DNA"/>
</dbReference>
<keyword evidence="6" id="KW-1185">Reference proteome</keyword>
<gene>
    <name evidence="5" type="ORF">M9979_01340</name>
</gene>
<dbReference type="InterPro" id="IPR000917">
    <property type="entry name" value="Sulfatase_N"/>
</dbReference>
<dbReference type="AlphaFoldDB" id="A0A9X2HQG2"/>
<dbReference type="Gene3D" id="3.40.720.10">
    <property type="entry name" value="Alkaline Phosphatase, subunit A"/>
    <property type="match status" value="1"/>
</dbReference>
<evidence type="ECO:0000256" key="1">
    <source>
        <dbReference type="ARBA" id="ARBA00008779"/>
    </source>
</evidence>
<dbReference type="GO" id="GO:0004065">
    <property type="term" value="F:arylsulfatase activity"/>
    <property type="evidence" value="ECO:0007669"/>
    <property type="project" value="TreeGrafter"/>
</dbReference>
<evidence type="ECO:0000256" key="3">
    <source>
        <dbReference type="SAM" id="SignalP"/>
    </source>
</evidence>
<evidence type="ECO:0000259" key="4">
    <source>
        <dbReference type="Pfam" id="PF00884"/>
    </source>
</evidence>
<accession>A0A9X2HQG2</accession>
<feature type="signal peptide" evidence="3">
    <location>
        <begin position="1"/>
        <end position="24"/>
    </location>
</feature>
<dbReference type="Proteomes" id="UP001139486">
    <property type="component" value="Unassembled WGS sequence"/>
</dbReference>
<name>A0A9X2HQG2_9SPHN</name>
<keyword evidence="2 5" id="KW-0378">Hydrolase</keyword>
<evidence type="ECO:0000313" key="5">
    <source>
        <dbReference type="EMBL" id="MCP3733529.1"/>
    </source>
</evidence>
<dbReference type="SUPFAM" id="SSF48371">
    <property type="entry name" value="ARM repeat"/>
    <property type="match status" value="1"/>
</dbReference>
<evidence type="ECO:0000313" key="6">
    <source>
        <dbReference type="Proteomes" id="UP001139486"/>
    </source>
</evidence>
<comment type="caution">
    <text evidence="5">The sequence shown here is derived from an EMBL/GenBank/DDBJ whole genome shotgun (WGS) entry which is preliminary data.</text>
</comment>
<dbReference type="Pfam" id="PF00884">
    <property type="entry name" value="Sulfatase"/>
    <property type="match status" value="1"/>
</dbReference>
<dbReference type="InterPro" id="IPR050738">
    <property type="entry name" value="Sulfatase"/>
</dbReference>
<dbReference type="InterPro" id="IPR017850">
    <property type="entry name" value="Alkaline_phosphatase_core_sf"/>
</dbReference>
<comment type="similarity">
    <text evidence="1">Belongs to the sulfatase family.</text>
</comment>
<protein>
    <submittedName>
        <fullName evidence="5">Sulfatase-like hydrolase/transferase</fullName>
    </submittedName>
</protein>
<dbReference type="PANTHER" id="PTHR42693:SF53">
    <property type="entry name" value="ENDO-4-O-SULFATASE"/>
    <property type="match status" value="1"/>
</dbReference>
<keyword evidence="3" id="KW-0732">Signal</keyword>
<dbReference type="PROSITE" id="PS51318">
    <property type="entry name" value="TAT"/>
    <property type="match status" value="1"/>
</dbReference>
<dbReference type="CDD" id="cd16027">
    <property type="entry name" value="SGSH"/>
    <property type="match status" value="1"/>
</dbReference>
<dbReference type="SUPFAM" id="SSF53649">
    <property type="entry name" value="Alkaline phosphatase-like"/>
    <property type="match status" value="1"/>
</dbReference>
<dbReference type="RefSeq" id="WP_254287525.1">
    <property type="nucleotide sequence ID" value="NZ_JAMLDY010000001.1"/>
</dbReference>
<dbReference type="InterPro" id="IPR006311">
    <property type="entry name" value="TAT_signal"/>
</dbReference>
<evidence type="ECO:0000256" key="2">
    <source>
        <dbReference type="ARBA" id="ARBA00022801"/>
    </source>
</evidence>
<dbReference type="InterPro" id="IPR011989">
    <property type="entry name" value="ARM-like"/>
</dbReference>
<dbReference type="Gene3D" id="1.25.10.10">
    <property type="entry name" value="Leucine-rich Repeat Variant"/>
    <property type="match status" value="1"/>
</dbReference>
<dbReference type="PANTHER" id="PTHR42693">
    <property type="entry name" value="ARYLSULFATASE FAMILY MEMBER"/>
    <property type="match status" value="1"/>
</dbReference>
<feature type="domain" description="Sulfatase N-terminal" evidence="4">
    <location>
        <begin position="41"/>
        <end position="171"/>
    </location>
</feature>
<organism evidence="5 6">
    <name type="scientific">Sphingomonas liriopis</name>
    <dbReference type="NCBI Taxonomy" id="2949094"/>
    <lineage>
        <taxon>Bacteria</taxon>
        <taxon>Pseudomonadati</taxon>
        <taxon>Pseudomonadota</taxon>
        <taxon>Alphaproteobacteria</taxon>
        <taxon>Sphingomonadales</taxon>
        <taxon>Sphingomonadaceae</taxon>
        <taxon>Sphingomonas</taxon>
    </lineage>
</organism>
<feature type="chain" id="PRO_5040801690" evidence="3">
    <location>
        <begin position="25"/>
        <end position="644"/>
    </location>
</feature>
<dbReference type="InterPro" id="IPR016024">
    <property type="entry name" value="ARM-type_fold"/>
</dbReference>